<name>A0A6A6K734_HEVBR</name>
<dbReference type="AlphaFoldDB" id="A0A6A6K734"/>
<sequence>MAETDGLKGLLSASQVKCLESEKKAKAFKELRERDDMLVKLEDENRSLEDKLRFSDQNLIRSSKWFQDAKSQTDCFSTQRDKEIAALRHSLGTKETFYKEIEYLARKLEQENQDLLASLKELQDAKIQEVGNSSSLAKLQNKLKRAEQMHQDCPANIGAKEAEWSSKLEKLNQELNNYKSALESKETTAKELEMELENCHSVIMLLELRNEEPSVMLLVLKSELTEAQLKHKNAKAEMNLHEKERDENVSLLIRQLEMKNTALDKSLEDNNEEHRKLLLYWRELNLWNLLKNNNS</sequence>
<gene>
    <name evidence="2" type="ORF">GH714_016974</name>
</gene>
<dbReference type="EMBL" id="JAAGAX010000018">
    <property type="protein sequence ID" value="KAF2283896.1"/>
    <property type="molecule type" value="Genomic_DNA"/>
</dbReference>
<evidence type="ECO:0000313" key="3">
    <source>
        <dbReference type="Proteomes" id="UP000467840"/>
    </source>
</evidence>
<comment type="caution">
    <text evidence="2">The sequence shown here is derived from an EMBL/GenBank/DDBJ whole genome shotgun (WGS) entry which is preliminary data.</text>
</comment>
<organism evidence="2 3">
    <name type="scientific">Hevea brasiliensis</name>
    <name type="common">Para rubber tree</name>
    <name type="synonym">Siphonia brasiliensis</name>
    <dbReference type="NCBI Taxonomy" id="3981"/>
    <lineage>
        <taxon>Eukaryota</taxon>
        <taxon>Viridiplantae</taxon>
        <taxon>Streptophyta</taxon>
        <taxon>Embryophyta</taxon>
        <taxon>Tracheophyta</taxon>
        <taxon>Spermatophyta</taxon>
        <taxon>Magnoliopsida</taxon>
        <taxon>eudicotyledons</taxon>
        <taxon>Gunneridae</taxon>
        <taxon>Pentapetalae</taxon>
        <taxon>rosids</taxon>
        <taxon>fabids</taxon>
        <taxon>Malpighiales</taxon>
        <taxon>Euphorbiaceae</taxon>
        <taxon>Crotonoideae</taxon>
        <taxon>Micrandreae</taxon>
        <taxon>Hevea</taxon>
    </lineage>
</organism>
<evidence type="ECO:0000313" key="2">
    <source>
        <dbReference type="EMBL" id="KAF2283896.1"/>
    </source>
</evidence>
<keyword evidence="1" id="KW-0175">Coiled coil</keyword>
<feature type="coiled-coil region" evidence="1">
    <location>
        <begin position="161"/>
        <end position="273"/>
    </location>
</feature>
<dbReference type="PANTHER" id="PTHR45287:SF4">
    <property type="entry name" value="OS03G0691500 PROTEIN"/>
    <property type="match status" value="1"/>
</dbReference>
<dbReference type="PANTHER" id="PTHR45287">
    <property type="entry name" value="OS03G0691500 PROTEIN"/>
    <property type="match status" value="1"/>
</dbReference>
<proteinExistence type="predicted"/>
<feature type="coiled-coil region" evidence="1">
    <location>
        <begin position="98"/>
        <end position="128"/>
    </location>
</feature>
<keyword evidence="3" id="KW-1185">Reference proteome</keyword>
<reference evidence="2 3" key="1">
    <citation type="journal article" date="2020" name="Mol. Plant">
        <title>The Chromosome-Based Rubber Tree Genome Provides New Insights into Spurge Genome Evolution and Rubber Biosynthesis.</title>
        <authorList>
            <person name="Liu J."/>
            <person name="Shi C."/>
            <person name="Shi C.C."/>
            <person name="Li W."/>
            <person name="Zhang Q.J."/>
            <person name="Zhang Y."/>
            <person name="Li K."/>
            <person name="Lu H.F."/>
            <person name="Shi C."/>
            <person name="Zhu S.T."/>
            <person name="Xiao Z.Y."/>
            <person name="Nan H."/>
            <person name="Yue Y."/>
            <person name="Zhu X.G."/>
            <person name="Wu Y."/>
            <person name="Hong X.N."/>
            <person name="Fan G.Y."/>
            <person name="Tong Y."/>
            <person name="Zhang D."/>
            <person name="Mao C.L."/>
            <person name="Liu Y.L."/>
            <person name="Hao S.J."/>
            <person name="Liu W.Q."/>
            <person name="Lv M.Q."/>
            <person name="Zhang H.B."/>
            <person name="Liu Y."/>
            <person name="Hu-Tang G.R."/>
            <person name="Wang J.P."/>
            <person name="Wang J.H."/>
            <person name="Sun Y.H."/>
            <person name="Ni S.B."/>
            <person name="Chen W.B."/>
            <person name="Zhang X.C."/>
            <person name="Jiao Y.N."/>
            <person name="Eichler E.E."/>
            <person name="Li G.H."/>
            <person name="Liu X."/>
            <person name="Gao L.Z."/>
        </authorList>
    </citation>
    <scope>NUCLEOTIDE SEQUENCE [LARGE SCALE GENOMIC DNA]</scope>
    <source>
        <strain evidence="3">cv. GT1</strain>
        <tissue evidence="2">Leaf</tissue>
    </source>
</reference>
<accession>A0A6A6K734</accession>
<dbReference type="Proteomes" id="UP000467840">
    <property type="component" value="Chromosome 12"/>
</dbReference>
<evidence type="ECO:0000256" key="1">
    <source>
        <dbReference type="SAM" id="Coils"/>
    </source>
</evidence>
<protein>
    <submittedName>
        <fullName evidence="2">Uncharacterized protein</fullName>
    </submittedName>
</protein>
<feature type="coiled-coil region" evidence="1">
    <location>
        <begin position="31"/>
        <end position="58"/>
    </location>
</feature>
<dbReference type="InterPro" id="IPR040262">
    <property type="entry name" value="At4g38062-like"/>
</dbReference>